<dbReference type="EMBL" id="VLKW01000006">
    <property type="protein sequence ID" value="TWI46013.1"/>
    <property type="molecule type" value="Genomic_DNA"/>
</dbReference>
<reference evidence="2 5" key="3">
    <citation type="submission" date="2019-12" db="EMBL/GenBank/DDBJ databases">
        <title>Draft Genome Sequences of Six Type Strains of the Genus Massilia.</title>
        <authorList>
            <person name="Miess H."/>
            <person name="Frediansyah A."/>
            <person name="Goeker M."/>
            <person name="Gross H."/>
        </authorList>
    </citation>
    <scope>NUCLEOTIDE SEQUENCE [LARGE SCALE GENOMIC DNA]</scope>
    <source>
        <strain evidence="2 5">DSM 26639</strain>
    </source>
</reference>
<dbReference type="InterPro" id="IPR017531">
    <property type="entry name" value="Hydrolase-1_PEP"/>
</dbReference>
<sequence>MRPDEQALTFPCAGDWLTAILSPADPARPVARRGVLIVVGGPQYRVGSHRQFALLARALADQGIPAMRFDYRGMGDSGGAQRNFEDVDADLRAAIDRFMAAVPGLREVVLWGLCDAASAALFYARHDRRVAGLVLLNPWARTADGLARATLKHYYAARLLQPALWKKIAGGQFEFGKALRSFAGLLRTSRDKPAAATAPDAPSPSPGLHERMLAGWKGFDGPILLIISGADLTAQEFLDMVKASRQWRKLLAAPRVQRRTLAAADHTFSRREWRDQVARWTAEWVHGEVRDGAGA</sequence>
<dbReference type="OrthoDB" id="5379975at2"/>
<dbReference type="GO" id="GO:0052689">
    <property type="term" value="F:carboxylic ester hydrolase activity"/>
    <property type="evidence" value="ECO:0007669"/>
    <property type="project" value="TreeGrafter"/>
</dbReference>
<dbReference type="Proteomes" id="UP000437862">
    <property type="component" value="Chromosome"/>
</dbReference>
<reference evidence="3 4" key="1">
    <citation type="journal article" date="2015" name="Stand. Genomic Sci.">
        <title>Genomic Encyclopedia of Bacterial and Archaeal Type Strains, Phase III: the genomes of soil and plant-associated and newly described type strains.</title>
        <authorList>
            <person name="Whitman W.B."/>
            <person name="Woyke T."/>
            <person name="Klenk H.P."/>
            <person name="Zhou Y."/>
            <person name="Lilburn T.G."/>
            <person name="Beck B.J."/>
            <person name="De Vos P."/>
            <person name="Vandamme P."/>
            <person name="Eisen J.A."/>
            <person name="Garrity G."/>
            <person name="Hugenholtz P."/>
            <person name="Kyrpides N.C."/>
        </authorList>
    </citation>
    <scope>NUCLEOTIDE SEQUENCE [LARGE SCALE GENOMIC DNA]</scope>
    <source>
        <strain evidence="3 4">CGMCC 1.10685</strain>
    </source>
</reference>
<dbReference type="Pfam" id="PF12697">
    <property type="entry name" value="Abhydrolase_6"/>
    <property type="match status" value="1"/>
</dbReference>
<dbReference type="InterPro" id="IPR000073">
    <property type="entry name" value="AB_hydrolase_1"/>
</dbReference>
<organism evidence="3 4">
    <name type="scientific">Pseudoduganella flava</name>
    <dbReference type="NCBI Taxonomy" id="871742"/>
    <lineage>
        <taxon>Bacteria</taxon>
        <taxon>Pseudomonadati</taxon>
        <taxon>Pseudomonadota</taxon>
        <taxon>Betaproteobacteria</taxon>
        <taxon>Burkholderiales</taxon>
        <taxon>Oxalobacteraceae</taxon>
        <taxon>Telluria group</taxon>
        <taxon>Pseudoduganella</taxon>
    </lineage>
</organism>
<name>A0A562PNV9_9BURK</name>
<dbReference type="NCBIfam" id="TIGR03100">
    <property type="entry name" value="hydr1_PEP"/>
    <property type="match status" value="1"/>
</dbReference>
<reference evidence="3" key="2">
    <citation type="submission" date="2019-07" db="EMBL/GenBank/DDBJ databases">
        <authorList>
            <person name="Whitman W."/>
            <person name="Huntemann M."/>
            <person name="Clum A."/>
            <person name="Pillay M."/>
            <person name="Palaniappan K."/>
            <person name="Varghese N."/>
            <person name="Mikhailova N."/>
            <person name="Stamatis D."/>
            <person name="Reddy T."/>
            <person name="Daum C."/>
            <person name="Shapiro N."/>
            <person name="Ivanova N."/>
            <person name="Kyrpides N."/>
            <person name="Woyke T."/>
        </authorList>
    </citation>
    <scope>NUCLEOTIDE SEQUENCE</scope>
    <source>
        <strain evidence="3">CGMCC 1.10685</strain>
    </source>
</reference>
<dbReference type="InterPro" id="IPR029058">
    <property type="entry name" value="AB_hydrolase_fold"/>
</dbReference>
<dbReference type="AlphaFoldDB" id="A0A562PNV9"/>
<feature type="domain" description="AB hydrolase-1" evidence="1">
    <location>
        <begin position="50"/>
        <end position="278"/>
    </location>
</feature>
<evidence type="ECO:0000313" key="3">
    <source>
        <dbReference type="EMBL" id="TWI46013.1"/>
    </source>
</evidence>
<evidence type="ECO:0000259" key="1">
    <source>
        <dbReference type="Pfam" id="PF12697"/>
    </source>
</evidence>
<dbReference type="PANTHER" id="PTHR43265:SF1">
    <property type="entry name" value="ESTERASE ESTD"/>
    <property type="match status" value="1"/>
</dbReference>
<evidence type="ECO:0000313" key="5">
    <source>
        <dbReference type="Proteomes" id="UP000437862"/>
    </source>
</evidence>
<dbReference type="Gene3D" id="3.40.50.1820">
    <property type="entry name" value="alpha/beta hydrolase"/>
    <property type="match status" value="1"/>
</dbReference>
<evidence type="ECO:0000313" key="2">
    <source>
        <dbReference type="EMBL" id="QGZ40567.1"/>
    </source>
</evidence>
<dbReference type="PANTHER" id="PTHR43265">
    <property type="entry name" value="ESTERASE ESTD"/>
    <property type="match status" value="1"/>
</dbReference>
<dbReference type="EMBL" id="CP046904">
    <property type="protein sequence ID" value="QGZ40567.1"/>
    <property type="molecule type" value="Genomic_DNA"/>
</dbReference>
<dbReference type="Proteomes" id="UP000315112">
    <property type="component" value="Unassembled WGS sequence"/>
</dbReference>
<evidence type="ECO:0000313" key="4">
    <source>
        <dbReference type="Proteomes" id="UP000315112"/>
    </source>
</evidence>
<protein>
    <submittedName>
        <fullName evidence="3">Exosortase A-associated hydrolase 1</fullName>
    </submittedName>
    <submittedName>
        <fullName evidence="2">Hydrolase 1, exosortase A system-associated</fullName>
    </submittedName>
</protein>
<proteinExistence type="predicted"/>
<keyword evidence="5" id="KW-1185">Reference proteome</keyword>
<gene>
    <name evidence="2" type="ORF">GO485_16885</name>
    <name evidence="3" type="ORF">IP92_03446</name>
</gene>
<keyword evidence="3" id="KW-0378">Hydrolase</keyword>
<dbReference type="RefSeq" id="WP_145877178.1">
    <property type="nucleotide sequence ID" value="NZ_CP046904.1"/>
</dbReference>
<dbReference type="InterPro" id="IPR053145">
    <property type="entry name" value="AB_hydrolase_Est10"/>
</dbReference>
<accession>A0A562PNV9</accession>
<dbReference type="SUPFAM" id="SSF53474">
    <property type="entry name" value="alpha/beta-Hydrolases"/>
    <property type="match status" value="1"/>
</dbReference>